<evidence type="ECO:0000313" key="4">
    <source>
        <dbReference type="Proteomes" id="UP000188268"/>
    </source>
</evidence>
<dbReference type="Proteomes" id="UP000188268">
    <property type="component" value="Unassembled WGS sequence"/>
</dbReference>
<dbReference type="Pfam" id="PF24964">
    <property type="entry name" value="DUF7769"/>
    <property type="match status" value="1"/>
</dbReference>
<evidence type="ECO:0000256" key="1">
    <source>
        <dbReference type="SAM" id="Phobius"/>
    </source>
</evidence>
<comment type="caution">
    <text evidence="3">The sequence shown here is derived from an EMBL/GenBank/DDBJ whole genome shotgun (WGS) entry which is preliminary data.</text>
</comment>
<keyword evidence="1" id="KW-0812">Transmembrane</keyword>
<dbReference type="EMBL" id="AWWV01015206">
    <property type="protein sequence ID" value="OMO53328.1"/>
    <property type="molecule type" value="Genomic_DNA"/>
</dbReference>
<sequence>MDSSIQTKSIPHKTFRNLTNEERQKIYEALLRESKDGLLPKGILTSLASSGPSMVAIALMFIVRPVGGCKQVRPSDEKSFLFTYSVGLILGIIYFGNKAA</sequence>
<organism evidence="3 4">
    <name type="scientific">Corchorus capsularis</name>
    <name type="common">Jute</name>
    <dbReference type="NCBI Taxonomy" id="210143"/>
    <lineage>
        <taxon>Eukaryota</taxon>
        <taxon>Viridiplantae</taxon>
        <taxon>Streptophyta</taxon>
        <taxon>Embryophyta</taxon>
        <taxon>Tracheophyta</taxon>
        <taxon>Spermatophyta</taxon>
        <taxon>Magnoliopsida</taxon>
        <taxon>eudicotyledons</taxon>
        <taxon>Gunneridae</taxon>
        <taxon>Pentapetalae</taxon>
        <taxon>rosids</taxon>
        <taxon>malvids</taxon>
        <taxon>Malvales</taxon>
        <taxon>Malvaceae</taxon>
        <taxon>Grewioideae</taxon>
        <taxon>Apeibeae</taxon>
        <taxon>Corchorus</taxon>
    </lineage>
</organism>
<name>A0A1R3G5G0_COCAP</name>
<feature type="transmembrane region" description="Helical" evidence="1">
    <location>
        <begin position="79"/>
        <end position="96"/>
    </location>
</feature>
<keyword evidence="1" id="KW-1133">Transmembrane helix</keyword>
<gene>
    <name evidence="3" type="ORF">CCACVL1_28717</name>
</gene>
<keyword evidence="4" id="KW-1185">Reference proteome</keyword>
<keyword evidence="1" id="KW-0472">Membrane</keyword>
<feature type="transmembrane region" description="Helical" evidence="1">
    <location>
        <begin position="43"/>
        <end position="67"/>
    </location>
</feature>
<evidence type="ECO:0000259" key="2">
    <source>
        <dbReference type="Pfam" id="PF24964"/>
    </source>
</evidence>
<proteinExistence type="predicted"/>
<accession>A0A1R3G5G0</accession>
<feature type="domain" description="DUF7769" evidence="2">
    <location>
        <begin position="18"/>
        <end position="49"/>
    </location>
</feature>
<dbReference type="STRING" id="210143.A0A1R3G5G0"/>
<reference evidence="3 4" key="1">
    <citation type="submission" date="2013-09" db="EMBL/GenBank/DDBJ databases">
        <title>Corchorus capsularis genome sequencing.</title>
        <authorList>
            <person name="Alam M."/>
            <person name="Haque M.S."/>
            <person name="Islam M.S."/>
            <person name="Emdad E.M."/>
            <person name="Islam M.M."/>
            <person name="Ahmed B."/>
            <person name="Halim A."/>
            <person name="Hossen Q.M.M."/>
            <person name="Hossain M.Z."/>
            <person name="Ahmed R."/>
            <person name="Khan M.M."/>
            <person name="Islam R."/>
            <person name="Rashid M.M."/>
            <person name="Khan S.A."/>
            <person name="Rahman M.S."/>
            <person name="Alam M."/>
        </authorList>
    </citation>
    <scope>NUCLEOTIDE SEQUENCE [LARGE SCALE GENOMIC DNA]</scope>
    <source>
        <strain evidence="4">cv. CVL-1</strain>
        <tissue evidence="3">Whole seedling</tissue>
    </source>
</reference>
<protein>
    <recommendedName>
        <fullName evidence="2">DUF7769 domain-containing protein</fullName>
    </recommendedName>
</protein>
<dbReference type="AlphaFoldDB" id="A0A1R3G5G0"/>
<dbReference type="OrthoDB" id="10528265at2759"/>
<dbReference type="InterPro" id="IPR056671">
    <property type="entry name" value="DUF7769"/>
</dbReference>
<evidence type="ECO:0000313" key="3">
    <source>
        <dbReference type="EMBL" id="OMO53328.1"/>
    </source>
</evidence>
<dbReference type="Gramene" id="OMO53328">
    <property type="protein sequence ID" value="OMO53328"/>
    <property type="gene ID" value="CCACVL1_28717"/>
</dbReference>